<proteinExistence type="predicted"/>
<keyword evidence="2" id="KW-1185">Reference proteome</keyword>
<protein>
    <submittedName>
        <fullName evidence="1">Uncharacterized protein</fullName>
    </submittedName>
</protein>
<accession>A0A5C4XFD6</accession>
<evidence type="ECO:0000313" key="1">
    <source>
        <dbReference type="EMBL" id="TNM62137.1"/>
    </source>
</evidence>
<dbReference type="Proteomes" id="UP000311605">
    <property type="component" value="Unassembled WGS sequence"/>
</dbReference>
<reference evidence="1 2" key="1">
    <citation type="submission" date="2019-06" db="EMBL/GenBank/DDBJ databases">
        <title>The draft genome of Rhizobium smilacinae PTYR-5.</title>
        <authorList>
            <person name="Liu L."/>
            <person name="Li L."/>
            <person name="Zhang X."/>
        </authorList>
    </citation>
    <scope>NUCLEOTIDE SEQUENCE [LARGE SCALE GENOMIC DNA]</scope>
    <source>
        <strain evidence="1 2">PTYR-5</strain>
    </source>
</reference>
<dbReference type="AlphaFoldDB" id="A0A5C4XFD6"/>
<organism evidence="1 2">
    <name type="scientific">Aliirhizobium smilacinae</name>
    <dbReference type="NCBI Taxonomy" id="1395944"/>
    <lineage>
        <taxon>Bacteria</taxon>
        <taxon>Pseudomonadati</taxon>
        <taxon>Pseudomonadota</taxon>
        <taxon>Alphaproteobacteria</taxon>
        <taxon>Hyphomicrobiales</taxon>
        <taxon>Rhizobiaceae</taxon>
        <taxon>Aliirhizobium</taxon>
    </lineage>
</organism>
<gene>
    <name evidence="1" type="ORF">FHP24_18770</name>
</gene>
<comment type="caution">
    <text evidence="1">The sequence shown here is derived from an EMBL/GenBank/DDBJ whole genome shotgun (WGS) entry which is preliminary data.</text>
</comment>
<evidence type="ECO:0000313" key="2">
    <source>
        <dbReference type="Proteomes" id="UP000311605"/>
    </source>
</evidence>
<dbReference type="RefSeq" id="WP_139677766.1">
    <property type="nucleotide sequence ID" value="NZ_VDMN01000004.1"/>
</dbReference>
<name>A0A5C4XFD6_9HYPH</name>
<sequence>MTQIVTISANTAALNIEALRTPRRVSVKDQVADVKADADRNAKARENVGDPEAVDAMIPAIKVAIDVLTTGKQPQQHYTLRQVEAAYRDFED</sequence>
<dbReference type="OrthoDB" id="8373739at2"/>
<dbReference type="EMBL" id="VDMN01000004">
    <property type="protein sequence ID" value="TNM62137.1"/>
    <property type="molecule type" value="Genomic_DNA"/>
</dbReference>